<dbReference type="InterPro" id="IPR014893">
    <property type="entry name" value="Ku_PK_bind"/>
</dbReference>
<evidence type="ECO:0000313" key="3">
    <source>
        <dbReference type="Proteomes" id="UP000683360"/>
    </source>
</evidence>
<dbReference type="Pfam" id="PF08785">
    <property type="entry name" value="Ku_PK_bind"/>
    <property type="match status" value="1"/>
</dbReference>
<feature type="domain" description="Ku C-terminal" evidence="1">
    <location>
        <begin position="13"/>
        <end position="116"/>
    </location>
</feature>
<dbReference type="InterPro" id="IPR036494">
    <property type="entry name" value="Ku_C_sf"/>
</dbReference>
<organism evidence="2 3">
    <name type="scientific">Mytilus edulis</name>
    <name type="common">Blue mussel</name>
    <dbReference type="NCBI Taxonomy" id="6550"/>
    <lineage>
        <taxon>Eukaryota</taxon>
        <taxon>Metazoa</taxon>
        <taxon>Spiralia</taxon>
        <taxon>Lophotrochozoa</taxon>
        <taxon>Mollusca</taxon>
        <taxon>Bivalvia</taxon>
        <taxon>Autobranchia</taxon>
        <taxon>Pteriomorphia</taxon>
        <taxon>Mytilida</taxon>
        <taxon>Mytiloidea</taxon>
        <taxon>Mytilidae</taxon>
        <taxon>Mytilinae</taxon>
        <taxon>Mytilus</taxon>
    </lineage>
</organism>
<sequence length="187" mass="21389">MIAKLCVVSGTVTPVEDYLALVTRKDVNKFDEASKQMQKRIQQIVTDSFGAQFYPKAIDCLKTLREQCIKVSVPLELSSTLKLKNEAKSFNIYMRQFKDTLIQKGRRDFWDEIVTDGVTYSFDRVTNEGEQTCEESSGNTIVNVPDYEVKSVFDSTTVKKETSQHSLHLEVKSLCLQAFHMLKMLLE</sequence>
<dbReference type="Gene3D" id="1.25.40.240">
    <property type="entry name" value="Ku, C-terminal domain"/>
    <property type="match status" value="1"/>
</dbReference>
<dbReference type="Proteomes" id="UP000683360">
    <property type="component" value="Unassembled WGS sequence"/>
</dbReference>
<evidence type="ECO:0000259" key="1">
    <source>
        <dbReference type="Pfam" id="PF08785"/>
    </source>
</evidence>
<accession>A0A8S3URF1</accession>
<comment type="caution">
    <text evidence="2">The sequence shown here is derived from an EMBL/GenBank/DDBJ whole genome shotgun (WGS) entry which is preliminary data.</text>
</comment>
<name>A0A8S3URF1_MYTED</name>
<dbReference type="EMBL" id="CAJPWZ010002870">
    <property type="protein sequence ID" value="CAG2246485.1"/>
    <property type="molecule type" value="Genomic_DNA"/>
</dbReference>
<dbReference type="OrthoDB" id="30826at2759"/>
<dbReference type="AlphaFoldDB" id="A0A8S3URF1"/>
<protein>
    <submittedName>
        <fullName evidence="2">XRCC5</fullName>
    </submittedName>
</protein>
<proteinExistence type="predicted"/>
<keyword evidence="3" id="KW-1185">Reference proteome</keyword>
<dbReference type="SUPFAM" id="SSF101420">
    <property type="entry name" value="C-terminal domain of Ku80"/>
    <property type="match status" value="1"/>
</dbReference>
<evidence type="ECO:0000313" key="2">
    <source>
        <dbReference type="EMBL" id="CAG2246485.1"/>
    </source>
</evidence>
<gene>
    <name evidence="2" type="ORF">MEDL_58479</name>
</gene>
<reference evidence="2" key="1">
    <citation type="submission" date="2021-03" db="EMBL/GenBank/DDBJ databases">
        <authorList>
            <person name="Bekaert M."/>
        </authorList>
    </citation>
    <scope>NUCLEOTIDE SEQUENCE</scope>
</reference>